<sequence>MTSNEADAIPEELKSCALETIEERYPANEWLHFYIDGSYLLETSRASAGWFWKLFEGSWPWERTPPTTECQTKIAELISYGWTAALQWVPSHVGIPSNERANKKAKQGVESTQPEAPLTLRRAKSIISTLIDKYNAMAMKTSFGKPWETGHCGPNMEAPGES</sequence>
<accession>A0A8X6SKH7</accession>
<name>A0A8X6SKH7_TRICX</name>
<reference evidence="1" key="1">
    <citation type="submission" date="2020-08" db="EMBL/GenBank/DDBJ databases">
        <title>Multicomponent nature underlies the extraordinary mechanical properties of spider dragline silk.</title>
        <authorList>
            <person name="Kono N."/>
            <person name="Nakamura H."/>
            <person name="Mori M."/>
            <person name="Yoshida Y."/>
            <person name="Ohtoshi R."/>
            <person name="Malay A.D."/>
            <person name="Moran D.A.P."/>
            <person name="Tomita M."/>
            <person name="Numata K."/>
            <person name="Arakawa K."/>
        </authorList>
    </citation>
    <scope>NUCLEOTIDE SEQUENCE</scope>
</reference>
<gene>
    <name evidence="1" type="primary">RF55_23213</name>
    <name evidence="1" type="ORF">TNCV_1572301</name>
</gene>
<dbReference type="AlphaFoldDB" id="A0A8X6SKH7"/>
<organism evidence="1 2">
    <name type="scientific">Trichonephila clavipes</name>
    <name type="common">Golden silk orbweaver</name>
    <name type="synonym">Nephila clavipes</name>
    <dbReference type="NCBI Taxonomy" id="2585209"/>
    <lineage>
        <taxon>Eukaryota</taxon>
        <taxon>Metazoa</taxon>
        <taxon>Ecdysozoa</taxon>
        <taxon>Arthropoda</taxon>
        <taxon>Chelicerata</taxon>
        <taxon>Arachnida</taxon>
        <taxon>Araneae</taxon>
        <taxon>Araneomorphae</taxon>
        <taxon>Entelegynae</taxon>
        <taxon>Araneoidea</taxon>
        <taxon>Nephilidae</taxon>
        <taxon>Trichonephila</taxon>
    </lineage>
</organism>
<keyword evidence="1" id="KW-0695">RNA-directed DNA polymerase</keyword>
<dbReference type="Gene3D" id="3.30.420.10">
    <property type="entry name" value="Ribonuclease H-like superfamily/Ribonuclease H"/>
    <property type="match status" value="1"/>
</dbReference>
<dbReference type="SUPFAM" id="SSF53098">
    <property type="entry name" value="Ribonuclease H-like"/>
    <property type="match status" value="1"/>
</dbReference>
<dbReference type="InterPro" id="IPR012337">
    <property type="entry name" value="RNaseH-like_sf"/>
</dbReference>
<evidence type="ECO:0000313" key="2">
    <source>
        <dbReference type="Proteomes" id="UP000887159"/>
    </source>
</evidence>
<dbReference type="GO" id="GO:0003964">
    <property type="term" value="F:RNA-directed DNA polymerase activity"/>
    <property type="evidence" value="ECO:0007669"/>
    <property type="project" value="UniProtKB-KW"/>
</dbReference>
<keyword evidence="2" id="KW-1185">Reference proteome</keyword>
<dbReference type="InterPro" id="IPR036397">
    <property type="entry name" value="RNaseH_sf"/>
</dbReference>
<keyword evidence="1" id="KW-0548">Nucleotidyltransferase</keyword>
<protein>
    <submittedName>
        <fullName evidence="1">Reverse transcriptase</fullName>
    </submittedName>
</protein>
<dbReference type="Proteomes" id="UP000887159">
    <property type="component" value="Unassembled WGS sequence"/>
</dbReference>
<evidence type="ECO:0000313" key="1">
    <source>
        <dbReference type="EMBL" id="GFY15419.1"/>
    </source>
</evidence>
<dbReference type="GO" id="GO:0003676">
    <property type="term" value="F:nucleic acid binding"/>
    <property type="evidence" value="ECO:0007669"/>
    <property type="project" value="InterPro"/>
</dbReference>
<dbReference type="EMBL" id="BMAU01021334">
    <property type="protein sequence ID" value="GFY15419.1"/>
    <property type="molecule type" value="Genomic_DNA"/>
</dbReference>
<keyword evidence="1" id="KW-0808">Transferase</keyword>
<comment type="caution">
    <text evidence="1">The sequence shown here is derived from an EMBL/GenBank/DDBJ whole genome shotgun (WGS) entry which is preliminary data.</text>
</comment>
<proteinExistence type="predicted"/>